<evidence type="ECO:0000256" key="5">
    <source>
        <dbReference type="ARBA" id="ARBA00022519"/>
    </source>
</evidence>
<keyword evidence="7" id="KW-0653">Protein transport</keyword>
<comment type="similarity">
    <text evidence="2">Belongs to the TonB family.</text>
</comment>
<keyword evidence="13" id="KW-1185">Reference proteome</keyword>
<proteinExistence type="inferred from homology"/>
<dbReference type="Proteomes" id="UP001366060">
    <property type="component" value="Unassembled WGS sequence"/>
</dbReference>
<evidence type="ECO:0000313" key="13">
    <source>
        <dbReference type="Proteomes" id="UP001366060"/>
    </source>
</evidence>
<sequence>MFRYISAGFLSVAIHFLIFSPLLDQPVMAMPLSQQTQSVSISFATPVKPTPKKVETPVPEKPQPVVETPTPKKVETKTPVKKTVKKRIVKQKTVTKKVKKETPKKVIAKVEKKPEPVKKPTEKVVEPKEPIAKAAPTETKKAPKEKITDNKQQTVKKSDGLQEKPQLIQKSRFLSKPTPPKYPRLAKRKGIEGTVTYEVWLDEKGKQVKLLLKDSSGAKVLDVAALKAIKKWKFSPHTINGKSIAHRIYIPISFKLD</sequence>
<comment type="subcellular location">
    <subcellularLocation>
        <location evidence="1">Cell inner membrane</location>
        <topology evidence="1">Single-pass membrane protein</topology>
        <orientation evidence="1">Periplasmic side</orientation>
    </subcellularLocation>
</comment>
<evidence type="ECO:0000256" key="1">
    <source>
        <dbReference type="ARBA" id="ARBA00004383"/>
    </source>
</evidence>
<evidence type="ECO:0000256" key="4">
    <source>
        <dbReference type="ARBA" id="ARBA00022475"/>
    </source>
</evidence>
<feature type="compositionally biased region" description="Basic and acidic residues" evidence="10">
    <location>
        <begin position="138"/>
        <end position="149"/>
    </location>
</feature>
<dbReference type="PROSITE" id="PS52015">
    <property type="entry name" value="TONB_CTD"/>
    <property type="match status" value="1"/>
</dbReference>
<dbReference type="InterPro" id="IPR051045">
    <property type="entry name" value="TonB-dependent_transducer"/>
</dbReference>
<keyword evidence="8" id="KW-1133">Transmembrane helix</keyword>
<feature type="domain" description="TonB C-terminal" evidence="11">
    <location>
        <begin position="167"/>
        <end position="257"/>
    </location>
</feature>
<dbReference type="NCBIfam" id="TIGR01352">
    <property type="entry name" value="tonB_Cterm"/>
    <property type="match status" value="1"/>
</dbReference>
<dbReference type="Gene3D" id="3.30.1150.10">
    <property type="match status" value="1"/>
</dbReference>
<evidence type="ECO:0000313" key="12">
    <source>
        <dbReference type="EMBL" id="MEL0657523.1"/>
    </source>
</evidence>
<feature type="region of interest" description="Disordered" evidence="10">
    <location>
        <begin position="135"/>
        <end position="159"/>
    </location>
</feature>
<keyword evidence="4" id="KW-1003">Cell membrane</keyword>
<dbReference type="InterPro" id="IPR037682">
    <property type="entry name" value="TonB_C"/>
</dbReference>
<dbReference type="RefSeq" id="WP_341626331.1">
    <property type="nucleotide sequence ID" value="NZ_JBAKBA010000001.1"/>
</dbReference>
<evidence type="ECO:0000256" key="2">
    <source>
        <dbReference type="ARBA" id="ARBA00006555"/>
    </source>
</evidence>
<evidence type="ECO:0000256" key="9">
    <source>
        <dbReference type="ARBA" id="ARBA00023136"/>
    </source>
</evidence>
<organism evidence="12 13">
    <name type="scientific">Psychromonas arctica</name>
    <dbReference type="NCBI Taxonomy" id="168275"/>
    <lineage>
        <taxon>Bacteria</taxon>
        <taxon>Pseudomonadati</taxon>
        <taxon>Pseudomonadota</taxon>
        <taxon>Gammaproteobacteria</taxon>
        <taxon>Alteromonadales</taxon>
        <taxon>Psychromonadaceae</taxon>
        <taxon>Psychromonas</taxon>
    </lineage>
</organism>
<keyword evidence="9" id="KW-0472">Membrane</keyword>
<evidence type="ECO:0000256" key="7">
    <source>
        <dbReference type="ARBA" id="ARBA00022927"/>
    </source>
</evidence>
<evidence type="ECO:0000256" key="10">
    <source>
        <dbReference type="SAM" id="MobiDB-lite"/>
    </source>
</evidence>
<keyword evidence="3" id="KW-0813">Transport</keyword>
<dbReference type="Pfam" id="PF03544">
    <property type="entry name" value="TonB_C"/>
    <property type="match status" value="1"/>
</dbReference>
<evidence type="ECO:0000259" key="11">
    <source>
        <dbReference type="PROSITE" id="PS52015"/>
    </source>
</evidence>
<accession>A0ABU9H6W0</accession>
<dbReference type="PANTHER" id="PTHR33446">
    <property type="entry name" value="PROTEIN TONB-RELATED"/>
    <property type="match status" value="1"/>
</dbReference>
<evidence type="ECO:0000256" key="3">
    <source>
        <dbReference type="ARBA" id="ARBA00022448"/>
    </source>
</evidence>
<feature type="region of interest" description="Disordered" evidence="10">
    <location>
        <begin position="48"/>
        <end position="81"/>
    </location>
</feature>
<protein>
    <submittedName>
        <fullName evidence="12">Energy transducer TonB</fullName>
    </submittedName>
</protein>
<name>A0ABU9H6W0_9GAMM</name>
<gene>
    <name evidence="12" type="ORF">V6255_00100</name>
</gene>
<dbReference type="InterPro" id="IPR006260">
    <property type="entry name" value="TonB/TolA_C"/>
</dbReference>
<dbReference type="SUPFAM" id="SSF74653">
    <property type="entry name" value="TolA/TonB C-terminal domain"/>
    <property type="match status" value="1"/>
</dbReference>
<keyword evidence="5" id="KW-0997">Cell inner membrane</keyword>
<evidence type="ECO:0000256" key="6">
    <source>
        <dbReference type="ARBA" id="ARBA00022692"/>
    </source>
</evidence>
<dbReference type="EMBL" id="JBAKBA010000001">
    <property type="protein sequence ID" value="MEL0657523.1"/>
    <property type="molecule type" value="Genomic_DNA"/>
</dbReference>
<keyword evidence="6" id="KW-0812">Transmembrane</keyword>
<dbReference type="PANTHER" id="PTHR33446:SF2">
    <property type="entry name" value="PROTEIN TONB"/>
    <property type="match status" value="1"/>
</dbReference>
<reference evidence="12 13" key="1">
    <citation type="submission" date="2024-02" db="EMBL/GenBank/DDBJ databases">
        <title>Bacteria isolated from the canopy kelp, Nereocystis luetkeana.</title>
        <authorList>
            <person name="Pfister C.A."/>
            <person name="Younker I.T."/>
            <person name="Light S.H."/>
        </authorList>
    </citation>
    <scope>NUCLEOTIDE SEQUENCE [LARGE SCALE GENOMIC DNA]</scope>
    <source>
        <strain evidence="12 13">TI.2.07</strain>
    </source>
</reference>
<comment type="caution">
    <text evidence="12">The sequence shown here is derived from an EMBL/GenBank/DDBJ whole genome shotgun (WGS) entry which is preliminary data.</text>
</comment>
<evidence type="ECO:0000256" key="8">
    <source>
        <dbReference type="ARBA" id="ARBA00022989"/>
    </source>
</evidence>